<reference evidence="1" key="1">
    <citation type="submission" date="2016-06" db="UniProtKB">
        <authorList>
            <consortium name="WormBaseParasite"/>
        </authorList>
    </citation>
    <scope>IDENTIFICATION</scope>
</reference>
<dbReference type="AlphaFoldDB" id="A0A183TQC1"/>
<proteinExistence type="predicted"/>
<dbReference type="WBParaSite" id="SSLN_0001937401-mRNA-1">
    <property type="protein sequence ID" value="SSLN_0001937401-mRNA-1"/>
    <property type="gene ID" value="SSLN_0001937401"/>
</dbReference>
<organism evidence="1">
    <name type="scientific">Schistocephalus solidus</name>
    <name type="common">Tapeworm</name>
    <dbReference type="NCBI Taxonomy" id="70667"/>
    <lineage>
        <taxon>Eukaryota</taxon>
        <taxon>Metazoa</taxon>
        <taxon>Spiralia</taxon>
        <taxon>Lophotrochozoa</taxon>
        <taxon>Platyhelminthes</taxon>
        <taxon>Cestoda</taxon>
        <taxon>Eucestoda</taxon>
        <taxon>Diphyllobothriidea</taxon>
        <taxon>Diphyllobothriidae</taxon>
        <taxon>Schistocephalus</taxon>
    </lineage>
</organism>
<name>A0A183TQC1_SCHSO</name>
<sequence length="186" mass="20320">LGDYEVVIGHTIGITDRLGYQHVLSISPTDENIVQQLSAPRPMVPPRGLLPRRKAEEGAGVCSMDAPEIAALADAGLCFHPETRSKELGCDLGDLLRRWLDNSPPLHPQDEAPTSNSQKAPSIISSAMPMDASREAHPEICIAYRTDGNLLNSRHMQAPMRVSTNRVRDLLFADDCAVNTVTEEDL</sequence>
<evidence type="ECO:0000313" key="1">
    <source>
        <dbReference type="WBParaSite" id="SSLN_0001937401-mRNA-1"/>
    </source>
</evidence>
<protein>
    <submittedName>
        <fullName evidence="1">Reverse transcriptase domain-containing protein</fullName>
    </submittedName>
</protein>
<accession>A0A183TQC1</accession>